<dbReference type="OrthoDB" id="6163154at2759"/>
<feature type="compositionally biased region" description="Basic residues" evidence="2">
    <location>
        <begin position="772"/>
        <end position="788"/>
    </location>
</feature>
<dbReference type="HOGENOM" id="CLU_329634_0_0_1"/>
<dbReference type="AlphaFoldDB" id="V4BX64"/>
<sequence>MKTQKNYTTQNVASYTVFYQENRPKMTSKYPFLTADQINCRLRDQWKKLAKKEKKNFAIPKVCVTPSKVNTGIKKKVKAEDQELKKSTPNKPLFCEENPKIANLILSKTLKQKSVADWLDTNKQKLAESKTYSGVVNPVKDVPEVYDRTPHLKTGILKNTERSVSLEKSRQEGRTPAKVTFTPINKQGRKLAIANRFTDDFKTGNESNSMEYIQPKNLKHDFEIDEDRQSEVQSYTCDFDDGGDEDESNEIDREDYSDSDDDNLLHYHHENDEDDTQQTEESNPRTPISKPVSQTCKNTDQIVPNSSDASSEICTTASSTPKASKAPKPLKNGLTTPSQSKRTLRPRKRNTSQEENVVEIPSFEKGISPKMFGLHKERGNTNLAKLITGDLNHQEEKQLLVLGDPYYQDGQKLVLDGKKLVKENLKACQVPNVNQMKEMETEHVKKSNRTKKTGRKDNKKDDNKTAGDEELGCRRTAKRKTRNKKPVYENSILRESGDFDDLGNITSKKKMKTKVLPGLFDEYDIELISKEECIKNQDKLISEFPAFQHCENKMKNNQKDDFKSGIGYDLKKLVTEKLQDKNELTGKALDTIKTMISTPQKSNSKKTKEKENLKNNNNIIDNEFEDIDIILEDFDEPVTEVKQDFVDINNNSSENLDEKEDTSLFGLKSFTCSFKLGKPDSFSSCYDDDTEYVEDQLSCSNGNNTLQKILSSLRQIGSQSSVEDEESNILDADDEPMDVEESPKILSPTLSGVSELSSLSEVEHKLVDKPGKKNILKGRKQPSRVKKGKGSETEELQDEEPPEFHDVNNKVIPRGEICEMFDEISPPNKKFKKSKERRQYYYWARTTVSDLCTILGCRHQTLTYLSQIRSE</sequence>
<evidence type="ECO:0000313" key="5">
    <source>
        <dbReference type="Proteomes" id="UP000030746"/>
    </source>
</evidence>
<reference evidence="4 5" key="1">
    <citation type="journal article" date="2013" name="Nature">
        <title>Insights into bilaterian evolution from three spiralian genomes.</title>
        <authorList>
            <person name="Simakov O."/>
            <person name="Marletaz F."/>
            <person name="Cho S.J."/>
            <person name="Edsinger-Gonzales E."/>
            <person name="Havlak P."/>
            <person name="Hellsten U."/>
            <person name="Kuo D.H."/>
            <person name="Larsson T."/>
            <person name="Lv J."/>
            <person name="Arendt D."/>
            <person name="Savage R."/>
            <person name="Osoegawa K."/>
            <person name="de Jong P."/>
            <person name="Grimwood J."/>
            <person name="Chapman J.A."/>
            <person name="Shapiro H."/>
            <person name="Aerts A."/>
            <person name="Otillar R.P."/>
            <person name="Terry A.Y."/>
            <person name="Boore J.L."/>
            <person name="Grigoriev I.V."/>
            <person name="Lindberg D.R."/>
            <person name="Seaver E.C."/>
            <person name="Weisblat D.A."/>
            <person name="Putnam N.H."/>
            <person name="Rokhsar D.S."/>
        </authorList>
    </citation>
    <scope>NUCLEOTIDE SEQUENCE [LARGE SCALE GENOMIC DNA]</scope>
</reference>
<feature type="region of interest" description="Disordered" evidence="2">
    <location>
        <begin position="439"/>
        <end position="486"/>
    </location>
</feature>
<feature type="compositionally biased region" description="Acidic residues" evidence="2">
    <location>
        <begin position="238"/>
        <end position="249"/>
    </location>
</feature>
<dbReference type="GO" id="GO:0003677">
    <property type="term" value="F:DNA binding"/>
    <property type="evidence" value="ECO:0007669"/>
    <property type="project" value="UniProtKB-UniRule"/>
</dbReference>
<feature type="compositionally biased region" description="Basic and acidic residues" evidence="2">
    <location>
        <begin position="455"/>
        <end position="473"/>
    </location>
</feature>
<keyword evidence="1" id="KW-0539">Nucleus</keyword>
<dbReference type="SUPFAM" id="SSF47095">
    <property type="entry name" value="HMG-box"/>
    <property type="match status" value="1"/>
</dbReference>
<dbReference type="EMBL" id="KB201890">
    <property type="protein sequence ID" value="ESO93659.1"/>
    <property type="molecule type" value="Genomic_DNA"/>
</dbReference>
<dbReference type="Proteomes" id="UP000030746">
    <property type="component" value="Unassembled WGS sequence"/>
</dbReference>
<dbReference type="OMA" id="MNINEHI"/>
<feature type="DNA-binding region" description="HMG box" evidence="1">
    <location>
        <begin position="8"/>
        <end position="57"/>
    </location>
</feature>
<gene>
    <name evidence="4" type="ORF">LOTGIDRAFT_228477</name>
</gene>
<dbReference type="InterPro" id="IPR009071">
    <property type="entry name" value="HMG_box_dom"/>
</dbReference>
<evidence type="ECO:0000256" key="2">
    <source>
        <dbReference type="SAM" id="MobiDB-lite"/>
    </source>
</evidence>
<name>V4BX64_LOTGI</name>
<feature type="compositionally biased region" description="Basic residues" evidence="2">
    <location>
        <begin position="475"/>
        <end position="485"/>
    </location>
</feature>
<protein>
    <recommendedName>
        <fullName evidence="3">HMG box domain-containing protein</fullName>
    </recommendedName>
</protein>
<feature type="region of interest" description="Disordered" evidence="2">
    <location>
        <begin position="228"/>
        <end position="355"/>
    </location>
</feature>
<dbReference type="InterPro" id="IPR036910">
    <property type="entry name" value="HMG_box_dom_sf"/>
</dbReference>
<dbReference type="GO" id="GO:0005634">
    <property type="term" value="C:nucleus"/>
    <property type="evidence" value="ECO:0007669"/>
    <property type="project" value="UniProtKB-UniRule"/>
</dbReference>
<keyword evidence="5" id="KW-1185">Reference proteome</keyword>
<dbReference type="RefSeq" id="XP_009055294.1">
    <property type="nucleotide sequence ID" value="XM_009057046.1"/>
</dbReference>
<dbReference type="CTD" id="20247676"/>
<dbReference type="Gene3D" id="1.10.30.10">
    <property type="entry name" value="High mobility group box domain"/>
    <property type="match status" value="1"/>
</dbReference>
<evidence type="ECO:0000259" key="3">
    <source>
        <dbReference type="PROSITE" id="PS50118"/>
    </source>
</evidence>
<proteinExistence type="predicted"/>
<dbReference type="Pfam" id="PF00505">
    <property type="entry name" value="HMG_box"/>
    <property type="match status" value="1"/>
</dbReference>
<evidence type="ECO:0000313" key="4">
    <source>
        <dbReference type="EMBL" id="ESO93659.1"/>
    </source>
</evidence>
<dbReference type="KEGG" id="lgi:LOTGIDRAFT_228477"/>
<feature type="compositionally biased region" description="Polar residues" evidence="2">
    <location>
        <begin position="291"/>
        <end position="322"/>
    </location>
</feature>
<keyword evidence="1" id="KW-0238">DNA-binding</keyword>
<feature type="domain" description="HMG box" evidence="3">
    <location>
        <begin position="8"/>
        <end position="57"/>
    </location>
</feature>
<accession>V4BX64</accession>
<evidence type="ECO:0000256" key="1">
    <source>
        <dbReference type="PROSITE-ProRule" id="PRU00267"/>
    </source>
</evidence>
<feature type="region of interest" description="Disordered" evidence="2">
    <location>
        <begin position="771"/>
        <end position="807"/>
    </location>
</feature>
<dbReference type="GeneID" id="20247676"/>
<organism evidence="4 5">
    <name type="scientific">Lottia gigantea</name>
    <name type="common">Giant owl limpet</name>
    <dbReference type="NCBI Taxonomy" id="225164"/>
    <lineage>
        <taxon>Eukaryota</taxon>
        <taxon>Metazoa</taxon>
        <taxon>Spiralia</taxon>
        <taxon>Lophotrochozoa</taxon>
        <taxon>Mollusca</taxon>
        <taxon>Gastropoda</taxon>
        <taxon>Patellogastropoda</taxon>
        <taxon>Lottioidea</taxon>
        <taxon>Lottiidae</taxon>
        <taxon>Lottia</taxon>
    </lineage>
</organism>
<dbReference type="PROSITE" id="PS50118">
    <property type="entry name" value="HMG_BOX_2"/>
    <property type="match status" value="1"/>
</dbReference>